<organism evidence="4 5">
    <name type="scientific">Nonomuraea roseola</name>
    <dbReference type="NCBI Taxonomy" id="46179"/>
    <lineage>
        <taxon>Bacteria</taxon>
        <taxon>Bacillati</taxon>
        <taxon>Actinomycetota</taxon>
        <taxon>Actinomycetes</taxon>
        <taxon>Streptosporangiales</taxon>
        <taxon>Streptosporangiaceae</taxon>
        <taxon>Nonomuraea</taxon>
    </lineage>
</organism>
<proteinExistence type="inferred from homology"/>
<dbReference type="Pfam" id="PF01774">
    <property type="entry name" value="UreD"/>
    <property type="match status" value="1"/>
</dbReference>
<dbReference type="RefSeq" id="WP_346130550.1">
    <property type="nucleotide sequence ID" value="NZ_BAAAXC010000015.1"/>
</dbReference>
<comment type="subcellular location">
    <subcellularLocation>
        <location evidence="2">Cytoplasm</location>
    </subcellularLocation>
</comment>
<evidence type="ECO:0000313" key="4">
    <source>
        <dbReference type="EMBL" id="MFB9532313.1"/>
    </source>
</evidence>
<comment type="caution">
    <text evidence="4">The sequence shown here is derived from an EMBL/GenBank/DDBJ whole genome shotgun (WGS) entry which is preliminary data.</text>
</comment>
<reference evidence="4 5" key="1">
    <citation type="submission" date="2024-09" db="EMBL/GenBank/DDBJ databases">
        <authorList>
            <person name="Sun Q."/>
            <person name="Mori K."/>
        </authorList>
    </citation>
    <scope>NUCLEOTIDE SEQUENCE [LARGE SCALE GENOMIC DNA]</scope>
    <source>
        <strain evidence="4 5">JCM 3323</strain>
    </source>
</reference>
<keyword evidence="2" id="KW-0996">Nickel insertion</keyword>
<keyword evidence="2" id="KW-0963">Cytoplasm</keyword>
<protein>
    <recommendedName>
        <fullName evidence="2">Urease accessory protein UreD</fullName>
    </recommendedName>
</protein>
<comment type="subunit">
    <text evidence="2">UreD, UreF and UreG form a complex that acts as a GTP-hydrolysis-dependent molecular chaperone, activating the urease apoprotein by helping to assemble the nickel containing metallocenter of UreC. The UreE protein probably delivers the nickel.</text>
</comment>
<keyword evidence="1 2" id="KW-0143">Chaperone</keyword>
<evidence type="ECO:0000313" key="5">
    <source>
        <dbReference type="Proteomes" id="UP001589646"/>
    </source>
</evidence>
<feature type="region of interest" description="Disordered" evidence="3">
    <location>
        <begin position="1"/>
        <end position="24"/>
    </location>
</feature>
<dbReference type="HAMAP" id="MF_01384">
    <property type="entry name" value="UreD"/>
    <property type="match status" value="1"/>
</dbReference>
<dbReference type="EMBL" id="JBHMCE010000013">
    <property type="protein sequence ID" value="MFB9532313.1"/>
    <property type="molecule type" value="Genomic_DNA"/>
</dbReference>
<feature type="region of interest" description="Disordered" evidence="3">
    <location>
        <begin position="180"/>
        <end position="220"/>
    </location>
</feature>
<evidence type="ECO:0000256" key="3">
    <source>
        <dbReference type="SAM" id="MobiDB-lite"/>
    </source>
</evidence>
<evidence type="ECO:0000256" key="1">
    <source>
        <dbReference type="ARBA" id="ARBA00023186"/>
    </source>
</evidence>
<evidence type="ECO:0000256" key="2">
    <source>
        <dbReference type="HAMAP-Rule" id="MF_01384"/>
    </source>
</evidence>
<comment type="function">
    <text evidence="2">Required for maturation of urease via the functional incorporation of the urease nickel metallocenter.</text>
</comment>
<gene>
    <name evidence="2" type="primary">ureD</name>
    <name evidence="4" type="ORF">ACFFRN_37380</name>
</gene>
<dbReference type="Proteomes" id="UP001589646">
    <property type="component" value="Unassembled WGS sequence"/>
</dbReference>
<accession>A0ABV5QBL8</accession>
<dbReference type="InterPro" id="IPR002669">
    <property type="entry name" value="UreD"/>
</dbReference>
<keyword evidence="5" id="KW-1185">Reference proteome</keyword>
<name>A0ABV5QBL8_9ACTN</name>
<comment type="similarity">
    <text evidence="2">Belongs to the UreD family.</text>
</comment>
<sequence>MSTALSGGRTILPQLRSDPPLTLRQTGPHTVHLVSTAAGPLGGDHLSLDLDVAPGTRLEIGSIASTLVLPGDGESLSVITARVGEGAVLSFAPEPTVLAAGCVHRMVVRLTLAEGARARWREEIIFGRYGEAPGRCVAKFDATVEGRPLLRQELAVGDPSLDGSSAIYGSARCVGTTLLASPPHPATPKSGPAGFTAGQAASTTEGPIGANAPGQRSAGVRGGGVVAEGVAVLPLAGPGVLVSALAADAVELRRRLDLGEAQTAW</sequence>